<dbReference type="PANTHER" id="PTHR15665">
    <property type="entry name" value="ASTEROID PROTEIN"/>
    <property type="match status" value="1"/>
</dbReference>
<dbReference type="Gene3D" id="3.40.50.1010">
    <property type="entry name" value="5'-nuclease"/>
    <property type="match status" value="1"/>
</dbReference>
<comment type="similarity">
    <text evidence="1">Belongs to the asteroid family.</text>
</comment>
<gene>
    <name evidence="3" type="primary">ASTE1</name>
    <name evidence="3" type="ORF">TR107403</name>
</gene>
<dbReference type="InterPro" id="IPR026832">
    <property type="entry name" value="Asteroid"/>
</dbReference>
<dbReference type="AlphaFoldDB" id="A0A0V0J6U3"/>
<protein>
    <submittedName>
        <fullName evidence="3">Protein asteroid homolog 1</fullName>
    </submittedName>
</protein>
<dbReference type="SUPFAM" id="SSF88723">
    <property type="entry name" value="PIN domain-like"/>
    <property type="match status" value="1"/>
</dbReference>
<dbReference type="InterPro" id="IPR029060">
    <property type="entry name" value="PIN-like_dom_sf"/>
</dbReference>
<name>A0A0V0J6U3_SCHSO</name>
<organism evidence="3">
    <name type="scientific">Schistocephalus solidus</name>
    <name type="common">Tapeworm</name>
    <dbReference type="NCBI Taxonomy" id="70667"/>
    <lineage>
        <taxon>Eukaryota</taxon>
        <taxon>Metazoa</taxon>
        <taxon>Spiralia</taxon>
        <taxon>Lophotrochozoa</taxon>
        <taxon>Platyhelminthes</taxon>
        <taxon>Cestoda</taxon>
        <taxon>Eucestoda</taxon>
        <taxon>Diphyllobothriidea</taxon>
        <taxon>Diphyllobothriidae</taxon>
        <taxon>Schistocephalus</taxon>
    </lineage>
</organism>
<evidence type="ECO:0000256" key="1">
    <source>
        <dbReference type="ARBA" id="ARBA00007398"/>
    </source>
</evidence>
<evidence type="ECO:0000313" key="3">
    <source>
        <dbReference type="EMBL" id="JAP60820.1"/>
    </source>
</evidence>
<proteinExistence type="inferred from homology"/>
<evidence type="ECO:0000256" key="2">
    <source>
        <dbReference type="SAM" id="MobiDB-lite"/>
    </source>
</evidence>
<dbReference type="PANTHER" id="PTHR15665:SF1">
    <property type="entry name" value="PROTEIN ASTEROID HOMOLOG 1"/>
    <property type="match status" value="1"/>
</dbReference>
<sequence>MGVLSLTRLVGDDCMSFKVKKLHSSTIIINGIEFLHVILKSLNVECESVFGVDHVSVKVAIEEAIRRLKTCELDPIFIVQGLPPRHGKDYNWKVIRSLANTRRWVKGAPVALYASAQEDYTVLYSRTLLCSLLSAMRMRYYVCLYGANSVCAALSIILRCPIMSSNSDFYLFYKPSVCLQKDYKDIEYAPFLGLSLDPTPDTRDLSTTDAPKHFLTAHIYTPEFSPLKSIPESSRPLVALAMDSELVRELPSAVGIPSYVPGQSRVESFTKLQRVIDWLQTVDPIQAIKSILECLGNPKHAYNVANSIIDFLPKFLPDFTGASRLLSYLGVTNDNNLVTQTVHLDTEKGFSPLEFFKDVLEILKGNIVAFDRPEFTNGWPSTLQSLYHNGYLSVGLLTALYCKEGRIFNPVLPSLYSFPSAANRSRVLRHLSYGLLLNLEHRLGFKKKLVGLQPHVKEVFYNGNGSYKTCLLHVKPIALSEHSSIDGFFAEYLSFNPLADIPDWSNLLLLCCSIWHSQAGVDAHHSQCAISQCPTVLSFLLCAVVHFFNSAVNSSLLQKHYSSLLSYSRTEGEKYGQPTNSEFTAVSVENSTTFDILELTDIYGELTDLVCLINALLHPVDTNIPTDSKYSDYLSLGMLIPSFHLAHQIALCLRLAGESAKSTLAARFWLPKLFYPSPDPTAAMKLRDAAILFTKLVSALPTTRIKWTPLVFDITDPPALFVSKSQRPSGSINQTQSMNPRQWVRSASFERSHHANVCPPRTATLHDSSNIPRGIRSSMVKQRTSAPTGHHKRKTTLTGSSKGRTREAPSSGGRSYADRLVQRYSHAPSN</sequence>
<accession>A0A0V0J6U3</accession>
<feature type="region of interest" description="Disordered" evidence="2">
    <location>
        <begin position="778"/>
        <end position="830"/>
    </location>
</feature>
<dbReference type="EMBL" id="GEEE01002405">
    <property type="protein sequence ID" value="JAP60820.1"/>
    <property type="molecule type" value="Transcribed_RNA"/>
</dbReference>
<reference evidence="3" key="1">
    <citation type="submission" date="2016-01" db="EMBL/GenBank/DDBJ databases">
        <title>Reference transcriptome for the parasite Schistocephalus solidus: insights into the molecular evolution of parasitism.</title>
        <authorList>
            <person name="Hebert F.O."/>
            <person name="Grambauer S."/>
            <person name="Barber I."/>
            <person name="Landry C.R."/>
            <person name="Aubin-Horth N."/>
        </authorList>
    </citation>
    <scope>NUCLEOTIDE SEQUENCE</scope>
</reference>